<dbReference type="SUPFAM" id="SSF52540">
    <property type="entry name" value="P-loop containing nucleoside triphosphate hydrolases"/>
    <property type="match status" value="1"/>
</dbReference>
<dbReference type="InterPro" id="IPR050678">
    <property type="entry name" value="DNA_Partitioning_ATPase"/>
</dbReference>
<gene>
    <name evidence="1" type="ORF">EG244_10255</name>
</gene>
<dbReference type="PANTHER" id="PTHR13696">
    <property type="entry name" value="P-LOOP CONTAINING NUCLEOSIDE TRIPHOSPHATE HYDROLASE"/>
    <property type="match status" value="1"/>
</dbReference>
<organism evidence="1 2">
    <name type="scientific">Falsigemmobacter faecalis</name>
    <dbReference type="NCBI Taxonomy" id="2488730"/>
    <lineage>
        <taxon>Bacteria</taxon>
        <taxon>Pseudomonadati</taxon>
        <taxon>Pseudomonadota</taxon>
        <taxon>Alphaproteobacteria</taxon>
        <taxon>Rhodobacterales</taxon>
        <taxon>Paracoccaceae</taxon>
        <taxon>Falsigemmobacter</taxon>
    </lineage>
</organism>
<dbReference type="PANTHER" id="PTHR13696:SF99">
    <property type="entry name" value="COBYRINIC ACID AC-DIAMIDE SYNTHASE"/>
    <property type="match status" value="1"/>
</dbReference>
<dbReference type="Gene3D" id="3.40.50.300">
    <property type="entry name" value="P-loop containing nucleotide triphosphate hydrolases"/>
    <property type="match status" value="1"/>
</dbReference>
<dbReference type="OrthoDB" id="9818936at2"/>
<dbReference type="AlphaFoldDB" id="A0A3P3DJP4"/>
<dbReference type="EMBL" id="RRAZ01000013">
    <property type="protein sequence ID" value="RRH74457.1"/>
    <property type="molecule type" value="Genomic_DNA"/>
</dbReference>
<comment type="caution">
    <text evidence="1">The sequence shown here is derived from an EMBL/GenBank/DDBJ whole genome shotgun (WGS) entry which is preliminary data.</text>
</comment>
<protein>
    <submittedName>
        <fullName evidence="1">ParA family protein</fullName>
    </submittedName>
</protein>
<dbReference type="CDD" id="cd02042">
    <property type="entry name" value="ParAB_family"/>
    <property type="match status" value="1"/>
</dbReference>
<proteinExistence type="predicted"/>
<evidence type="ECO:0000313" key="1">
    <source>
        <dbReference type="EMBL" id="RRH74457.1"/>
    </source>
</evidence>
<dbReference type="RefSeq" id="WP_124964912.1">
    <property type="nucleotide sequence ID" value="NZ_RRAZ01000013.1"/>
</dbReference>
<name>A0A3P3DJP4_9RHOB</name>
<accession>A0A3P3DJP4</accession>
<keyword evidence="2" id="KW-1185">Reference proteome</keyword>
<dbReference type="InterPro" id="IPR027417">
    <property type="entry name" value="P-loop_NTPase"/>
</dbReference>
<dbReference type="Proteomes" id="UP000282125">
    <property type="component" value="Unassembled WGS sequence"/>
</dbReference>
<reference evidence="1 2" key="1">
    <citation type="submission" date="2018-11" db="EMBL/GenBank/DDBJ databases">
        <title>Gemmobacter sp. nov., YIM 102744-1 draft genome.</title>
        <authorList>
            <person name="Li G."/>
            <person name="Jiang Y."/>
        </authorList>
    </citation>
    <scope>NUCLEOTIDE SEQUENCE [LARGE SCALE GENOMIC DNA]</scope>
    <source>
        <strain evidence="1 2">YIM 102744-1</strain>
    </source>
</reference>
<sequence>MIISAYTTKGGAAKTTSVVTLLSALAQYNAANPESPLKVLALDLDGVQASLTKFSLLRNTMGRPDYGIVFESYKVTDFDSGMLVERAKTFDIILIDIPGFFDAKTLRTVCLSNVVMVPTNLSVVEFAEANDSLNRLTTLRNELNIPGMQGLFINRTEPVMNMTARFSKVLFQQMLESGHSVYNAKLTRYGVYQQQLDYGAYLFEMEEDGGKGVVKAMLEAAQTLKAVMAFDTVNYDPSKPLTFYLNSLGTEESQNAEEATA</sequence>
<evidence type="ECO:0000313" key="2">
    <source>
        <dbReference type="Proteomes" id="UP000282125"/>
    </source>
</evidence>